<gene>
    <name evidence="2" type="ORF">M430DRAFT_16890</name>
</gene>
<organism evidence="2 3">
    <name type="scientific">Amorphotheca resinae ATCC 22711</name>
    <dbReference type="NCBI Taxonomy" id="857342"/>
    <lineage>
        <taxon>Eukaryota</taxon>
        <taxon>Fungi</taxon>
        <taxon>Dikarya</taxon>
        <taxon>Ascomycota</taxon>
        <taxon>Pezizomycotina</taxon>
        <taxon>Leotiomycetes</taxon>
        <taxon>Helotiales</taxon>
        <taxon>Amorphothecaceae</taxon>
        <taxon>Amorphotheca</taxon>
    </lineage>
</organism>
<dbReference type="PANTHER" id="PTHR43283:SF3">
    <property type="entry name" value="BETA-LACTAMASE FAMILY PROTEIN (AFU_ORTHOLOGUE AFUA_5G07500)"/>
    <property type="match status" value="1"/>
</dbReference>
<dbReference type="Pfam" id="PF00144">
    <property type="entry name" value="Beta-lactamase"/>
    <property type="match status" value="1"/>
</dbReference>
<dbReference type="InterPro" id="IPR001466">
    <property type="entry name" value="Beta-lactam-related"/>
</dbReference>
<evidence type="ECO:0000313" key="3">
    <source>
        <dbReference type="Proteomes" id="UP000241818"/>
    </source>
</evidence>
<dbReference type="Proteomes" id="UP000241818">
    <property type="component" value="Unassembled WGS sequence"/>
</dbReference>
<dbReference type="PANTHER" id="PTHR43283">
    <property type="entry name" value="BETA-LACTAMASE-RELATED"/>
    <property type="match status" value="1"/>
</dbReference>
<evidence type="ECO:0000259" key="1">
    <source>
        <dbReference type="Pfam" id="PF00144"/>
    </source>
</evidence>
<dbReference type="EMBL" id="KZ679008">
    <property type="protein sequence ID" value="PSS22945.1"/>
    <property type="molecule type" value="Genomic_DNA"/>
</dbReference>
<dbReference type="InterPro" id="IPR012338">
    <property type="entry name" value="Beta-lactam/transpept-like"/>
</dbReference>
<dbReference type="SUPFAM" id="SSF56601">
    <property type="entry name" value="beta-lactamase/transpeptidase-like"/>
    <property type="match status" value="1"/>
</dbReference>
<proteinExistence type="predicted"/>
<keyword evidence="3" id="KW-1185">Reference proteome</keyword>
<feature type="domain" description="Beta-lactamase-related" evidence="1">
    <location>
        <begin position="26"/>
        <end position="390"/>
    </location>
</feature>
<dbReference type="RefSeq" id="XP_024722991.1">
    <property type="nucleotide sequence ID" value="XM_024863549.1"/>
</dbReference>
<name>A0A2T3B7U9_AMORE</name>
<dbReference type="InterPro" id="IPR050789">
    <property type="entry name" value="Diverse_Enzym_Activities"/>
</dbReference>
<dbReference type="STRING" id="857342.A0A2T3B7U9"/>
<dbReference type="Gene3D" id="3.40.710.10">
    <property type="entry name" value="DD-peptidase/beta-lactamase superfamily"/>
    <property type="match status" value="1"/>
</dbReference>
<protein>
    <recommendedName>
        <fullName evidence="1">Beta-lactamase-related domain-containing protein</fullName>
    </recommendedName>
</protein>
<dbReference type="AlphaFoldDB" id="A0A2T3B7U9"/>
<sequence>MGSNAQGDGTQVLQDLINAACCEPNGIPGASVVIINRDGKELFAHASGKRGQGQPEPMSLDNIFWIASCTKLITGIALMQLVEQGKLALDDAEQLEKLCPELRDVKVLREDGTLEEKKRKITLRMLLTHTAGFGYTFYNSKLADYGRPIGYDEFSGQVSDILQPLIAQPGEEFNYGINIDWAGVALERVTKMSLNEYMQRYIFEPLGLKNINMFPTLQMKEKLAYMHQRAPDGTLSIRDHLMHRPLTADTKEIKTCFGSGGGGCFANPQEYCQILAMLLKGGVSPTTGSRILQESTVEDMFTNQIPQLPNFARKHYSSVKPDLVAPFDEFYPQPLDQAQGWGLTFMITPHRGATGRSANTVHWAGLPNTWWWADREKGVAGMVCTQILPSSDLKVGMLIGAVESTVYQYFV</sequence>
<evidence type="ECO:0000313" key="2">
    <source>
        <dbReference type="EMBL" id="PSS22945.1"/>
    </source>
</evidence>
<accession>A0A2T3B7U9</accession>
<dbReference type="InParanoid" id="A0A2T3B7U9"/>
<dbReference type="GeneID" id="36571630"/>
<dbReference type="OrthoDB" id="428260at2759"/>
<reference evidence="2 3" key="1">
    <citation type="journal article" date="2018" name="New Phytol.">
        <title>Comparative genomics and transcriptomics depict ericoid mycorrhizal fungi as versatile saprotrophs and plant mutualists.</title>
        <authorList>
            <person name="Martino E."/>
            <person name="Morin E."/>
            <person name="Grelet G.A."/>
            <person name="Kuo A."/>
            <person name="Kohler A."/>
            <person name="Daghino S."/>
            <person name="Barry K.W."/>
            <person name="Cichocki N."/>
            <person name="Clum A."/>
            <person name="Dockter R.B."/>
            <person name="Hainaut M."/>
            <person name="Kuo R.C."/>
            <person name="LaButti K."/>
            <person name="Lindahl B.D."/>
            <person name="Lindquist E.A."/>
            <person name="Lipzen A."/>
            <person name="Khouja H.R."/>
            <person name="Magnuson J."/>
            <person name="Murat C."/>
            <person name="Ohm R.A."/>
            <person name="Singer S.W."/>
            <person name="Spatafora J.W."/>
            <person name="Wang M."/>
            <person name="Veneault-Fourrey C."/>
            <person name="Henrissat B."/>
            <person name="Grigoriev I.V."/>
            <person name="Martin F.M."/>
            <person name="Perotto S."/>
        </authorList>
    </citation>
    <scope>NUCLEOTIDE SEQUENCE [LARGE SCALE GENOMIC DNA]</scope>
    <source>
        <strain evidence="2 3">ATCC 22711</strain>
    </source>
</reference>